<proteinExistence type="inferred from homology"/>
<dbReference type="RefSeq" id="WP_092255627.1">
    <property type="nucleotide sequence ID" value="NZ_CP047199.1"/>
</dbReference>
<dbReference type="Gene3D" id="3.10.290.10">
    <property type="entry name" value="RNA-binding S4 domain"/>
    <property type="match status" value="1"/>
</dbReference>
<dbReference type="PROSITE" id="PS50889">
    <property type="entry name" value="S4"/>
    <property type="match status" value="1"/>
</dbReference>
<evidence type="ECO:0000313" key="7">
    <source>
        <dbReference type="EMBL" id="SER38973.1"/>
    </source>
</evidence>
<dbReference type="GO" id="GO:0003677">
    <property type="term" value="F:DNA binding"/>
    <property type="evidence" value="ECO:0007669"/>
    <property type="project" value="UniProtKB-KW"/>
</dbReference>
<reference evidence="8" key="1">
    <citation type="submission" date="2016-10" db="EMBL/GenBank/DDBJ databases">
        <authorList>
            <person name="Varghese N."/>
            <person name="Submissions S."/>
        </authorList>
    </citation>
    <scope>NUCLEOTIDE SEQUENCE [LARGE SCALE GENOMIC DNA]</scope>
    <source>
        <strain evidence="8">DSM 20524</strain>
    </source>
</reference>
<dbReference type="InterPro" id="IPR002942">
    <property type="entry name" value="S4_RNA-bd"/>
</dbReference>
<evidence type="ECO:0000313" key="8">
    <source>
        <dbReference type="Proteomes" id="UP000198929"/>
    </source>
</evidence>
<organism evidence="7 8">
    <name type="scientific">Corynebacterium cystitidis DSM 20524</name>
    <dbReference type="NCBI Taxonomy" id="1121357"/>
    <lineage>
        <taxon>Bacteria</taxon>
        <taxon>Bacillati</taxon>
        <taxon>Actinomycetota</taxon>
        <taxon>Actinomycetes</taxon>
        <taxon>Mycobacteriales</taxon>
        <taxon>Corynebacteriaceae</taxon>
        <taxon>Corynebacterium</taxon>
    </lineage>
</organism>
<dbReference type="AlphaFoldDB" id="A0A1H9NUG3"/>
<dbReference type="GO" id="GO:0003727">
    <property type="term" value="F:single-stranded RNA binding"/>
    <property type="evidence" value="ECO:0007669"/>
    <property type="project" value="InterPro"/>
</dbReference>
<feature type="domain" description="RNA-binding S4" evidence="6">
    <location>
        <begin position="9"/>
        <end position="81"/>
    </location>
</feature>
<evidence type="ECO:0000256" key="1">
    <source>
        <dbReference type="ARBA" id="ARBA00008396"/>
    </source>
</evidence>
<keyword evidence="8" id="KW-1185">Reference proteome</keyword>
<dbReference type="SUPFAM" id="SSF55174">
    <property type="entry name" value="Alpha-L RNA-binding motif"/>
    <property type="match status" value="1"/>
</dbReference>
<evidence type="ECO:0000259" key="6">
    <source>
        <dbReference type="SMART" id="SM00363"/>
    </source>
</evidence>
<accession>A0A1H9NUG3</accession>
<dbReference type="PIRSF" id="PIRSF016821">
    <property type="entry name" value="HSP15"/>
    <property type="match status" value="1"/>
</dbReference>
<evidence type="ECO:0000256" key="2">
    <source>
        <dbReference type="ARBA" id="ARBA00022884"/>
    </source>
</evidence>
<feature type="compositionally biased region" description="Basic and acidic residues" evidence="5">
    <location>
        <begin position="117"/>
        <end position="127"/>
    </location>
</feature>
<comment type="similarity">
    <text evidence="1">Belongs to the HSP15 family.</text>
</comment>
<dbReference type="CDD" id="cd00165">
    <property type="entry name" value="S4"/>
    <property type="match status" value="1"/>
</dbReference>
<keyword evidence="2 4" id="KW-0694">RNA-binding</keyword>
<dbReference type="Proteomes" id="UP000198929">
    <property type="component" value="Unassembled WGS sequence"/>
</dbReference>
<dbReference type="SMART" id="SM00363">
    <property type="entry name" value="S4"/>
    <property type="match status" value="1"/>
</dbReference>
<dbReference type="GO" id="GO:0034605">
    <property type="term" value="P:cellular response to heat"/>
    <property type="evidence" value="ECO:0007669"/>
    <property type="project" value="InterPro"/>
</dbReference>
<dbReference type="STRING" id="1121357.SAMN05661109_00085"/>
<keyword evidence="7" id="KW-0346">Stress response</keyword>
<dbReference type="Pfam" id="PF01479">
    <property type="entry name" value="S4"/>
    <property type="match status" value="1"/>
</dbReference>
<name>A0A1H9NUG3_9CORY</name>
<evidence type="ECO:0000256" key="5">
    <source>
        <dbReference type="SAM" id="MobiDB-lite"/>
    </source>
</evidence>
<evidence type="ECO:0000256" key="4">
    <source>
        <dbReference type="PROSITE-ProRule" id="PRU00182"/>
    </source>
</evidence>
<dbReference type="EMBL" id="FOGQ01000001">
    <property type="protein sequence ID" value="SER38973.1"/>
    <property type="molecule type" value="Genomic_DNA"/>
</dbReference>
<feature type="region of interest" description="Disordered" evidence="5">
    <location>
        <begin position="84"/>
        <end position="127"/>
    </location>
</feature>
<dbReference type="InterPro" id="IPR036986">
    <property type="entry name" value="S4_RNA-bd_sf"/>
</dbReference>
<protein>
    <submittedName>
        <fullName evidence="7">Ribosome-associated heat shock protein Hsp15</fullName>
    </submittedName>
</protein>
<sequence length="127" mass="14276">MTTPDGSPVRIDVWTWAVRIFKTRSDAAQAVRAGHVKLNGGAVKPAAQVVPGDRVQVWKDHRNFDFEVTATVRKRVGAPIARTCYIDHSPPPPPKEIIASMPRRDRGAGRPTKRERRQLDKLRGYRS</sequence>
<gene>
    <name evidence="7" type="ORF">SAMN05661109_00085</name>
</gene>
<keyword evidence="3" id="KW-0238">DNA-binding</keyword>
<dbReference type="InterPro" id="IPR025708">
    <property type="entry name" value="HSP15"/>
</dbReference>
<dbReference type="GO" id="GO:0043023">
    <property type="term" value="F:ribosomal large subunit binding"/>
    <property type="evidence" value="ECO:0007669"/>
    <property type="project" value="InterPro"/>
</dbReference>
<evidence type="ECO:0000256" key="3">
    <source>
        <dbReference type="ARBA" id="ARBA00023125"/>
    </source>
</evidence>